<keyword evidence="3" id="KW-1185">Reference proteome</keyword>
<dbReference type="AlphaFoldDB" id="A0AAW8DGU3"/>
<reference evidence="1 3" key="1">
    <citation type="submission" date="2023-07" db="EMBL/GenBank/DDBJ databases">
        <title>Sorghum-associated microbial communities from plants grown in Nebraska, USA.</title>
        <authorList>
            <person name="Schachtman D."/>
        </authorList>
    </citation>
    <scope>NUCLEOTIDE SEQUENCE</scope>
    <source>
        <strain evidence="1">DS1006</strain>
        <strain evidence="2 3">DS1016</strain>
    </source>
</reference>
<accession>A0AAW8DGU3</accession>
<comment type="caution">
    <text evidence="1">The sequence shown here is derived from an EMBL/GenBank/DDBJ whole genome shotgun (WGS) entry which is preliminary data.</text>
</comment>
<proteinExistence type="predicted"/>
<sequence length="129" mass="14421">MTKSQENTMAFKSILETDEAEAARLAESPEGSTNHVLAQLPVNIRGNVQNLLIELPDLDGDGRKLVVVPTESHRIGTHEYARGEIRKRYQSTWTCIVVASTNPTYQVGCWPISVPEYQLVRGTQRTIDL</sequence>
<evidence type="ECO:0000313" key="2">
    <source>
        <dbReference type="EMBL" id="MDQ0180875.1"/>
    </source>
</evidence>
<dbReference type="Proteomes" id="UP001242995">
    <property type="component" value="Unassembled WGS sequence"/>
</dbReference>
<evidence type="ECO:0000313" key="4">
    <source>
        <dbReference type="Proteomes" id="UP001242995"/>
    </source>
</evidence>
<name>A0AAW8DGU3_9MICC</name>
<organism evidence="1 4">
    <name type="scientific">Arthrobacter bambusae</name>
    <dbReference type="NCBI Taxonomy" id="1338426"/>
    <lineage>
        <taxon>Bacteria</taxon>
        <taxon>Bacillati</taxon>
        <taxon>Actinomycetota</taxon>
        <taxon>Actinomycetes</taxon>
        <taxon>Micrococcales</taxon>
        <taxon>Micrococcaceae</taxon>
        <taxon>Arthrobacter</taxon>
    </lineage>
</organism>
<dbReference type="RefSeq" id="WP_306960548.1">
    <property type="nucleotide sequence ID" value="NZ_JAUSRG010000003.1"/>
</dbReference>
<dbReference type="EMBL" id="JAUSTF010000004">
    <property type="protein sequence ID" value="MDQ0180875.1"/>
    <property type="molecule type" value="Genomic_DNA"/>
</dbReference>
<evidence type="ECO:0000313" key="3">
    <source>
        <dbReference type="Proteomes" id="UP001230951"/>
    </source>
</evidence>
<dbReference type="Proteomes" id="UP001230951">
    <property type="component" value="Unassembled WGS sequence"/>
</dbReference>
<evidence type="ECO:0000313" key="1">
    <source>
        <dbReference type="EMBL" id="MDP9904696.1"/>
    </source>
</evidence>
<protein>
    <submittedName>
        <fullName evidence="1">Uncharacterized protein</fullName>
    </submittedName>
</protein>
<dbReference type="EMBL" id="JAUSRG010000003">
    <property type="protein sequence ID" value="MDP9904696.1"/>
    <property type="molecule type" value="Genomic_DNA"/>
</dbReference>
<gene>
    <name evidence="1" type="ORF">J2S90_001651</name>
    <name evidence="2" type="ORF">J2S93_002302</name>
</gene>